<accession>A0A1H6HAT9</accession>
<dbReference type="AlphaFoldDB" id="A0A1H6HAT9"/>
<dbReference type="Proteomes" id="UP000198561">
    <property type="component" value="Unassembled WGS sequence"/>
</dbReference>
<protein>
    <submittedName>
        <fullName evidence="1">Uncharacterized protein</fullName>
    </submittedName>
</protein>
<evidence type="ECO:0000313" key="1">
    <source>
        <dbReference type="EMBL" id="SEH32606.1"/>
    </source>
</evidence>
<evidence type="ECO:0000313" key="2">
    <source>
        <dbReference type="Proteomes" id="UP000198561"/>
    </source>
</evidence>
<dbReference type="STRING" id="680127.SAMN05421593_1869"/>
<name>A0A1H6HAT9_CHRCI</name>
<reference evidence="1 2" key="1">
    <citation type="submission" date="2016-10" db="EMBL/GenBank/DDBJ databases">
        <authorList>
            <person name="de Groot N.N."/>
        </authorList>
    </citation>
    <scope>NUCLEOTIDE SEQUENCE [LARGE SCALE GENOMIC DNA]</scope>
    <source>
        <strain evidence="1 2">DSM 23031</strain>
    </source>
</reference>
<gene>
    <name evidence="1" type="ORF">SAMN05421593_1869</name>
</gene>
<proteinExistence type="predicted"/>
<dbReference type="EMBL" id="FNWQ01000002">
    <property type="protein sequence ID" value="SEH32606.1"/>
    <property type="molecule type" value="Genomic_DNA"/>
</dbReference>
<sequence length="30" mass="3703">MKNNTEIRLNTYELNVKFVLKLKLRLKIIR</sequence>
<organism evidence="1 2">
    <name type="scientific">Chryseobacterium culicis</name>
    <dbReference type="NCBI Taxonomy" id="680127"/>
    <lineage>
        <taxon>Bacteria</taxon>
        <taxon>Pseudomonadati</taxon>
        <taxon>Bacteroidota</taxon>
        <taxon>Flavobacteriia</taxon>
        <taxon>Flavobacteriales</taxon>
        <taxon>Weeksellaceae</taxon>
        <taxon>Chryseobacterium group</taxon>
        <taxon>Chryseobacterium</taxon>
    </lineage>
</organism>